<feature type="domain" description="CobQ/CobB/MinD/ParA nucleotide binding" evidence="5">
    <location>
        <begin position="492"/>
        <end position="531"/>
    </location>
</feature>
<dbReference type="Pfam" id="PF01656">
    <property type="entry name" value="CbiA"/>
    <property type="match status" value="1"/>
</dbReference>
<dbReference type="Proteomes" id="UP001597135">
    <property type="component" value="Unassembled WGS sequence"/>
</dbReference>
<comment type="caution">
    <text evidence="6">The sequence shown here is derived from an EMBL/GenBank/DDBJ whole genome shotgun (WGS) entry which is preliminary data.</text>
</comment>
<keyword evidence="3" id="KW-0175">Coiled coil</keyword>
<dbReference type="RefSeq" id="WP_386803669.1">
    <property type="nucleotide sequence ID" value="NZ_JBHTMU010000018.1"/>
</dbReference>
<feature type="coiled-coil region" evidence="3">
    <location>
        <begin position="309"/>
        <end position="353"/>
    </location>
</feature>
<gene>
    <name evidence="6" type="ORF">ACFQ4E_11595</name>
</gene>
<dbReference type="SUPFAM" id="SSF52540">
    <property type="entry name" value="P-loop containing nucleoside triphosphate hydrolases"/>
    <property type="match status" value="1"/>
</dbReference>
<dbReference type="InterPro" id="IPR002586">
    <property type="entry name" value="CobQ/CobB/MinD/ParA_Nub-bd_dom"/>
</dbReference>
<accession>A0ABW3ZIW4</accession>
<sequence length="683" mass="72774">MPPTPWRDLWRWRWMITGIALVTAILFGGWASLCAPVFEAQAVLLLDPREERVIDAADQLIGDLKLSSAVVESELAVLRAPQLMRDTVASMTPEALAPLAAPRWPSLLGAPPDTITAAAAAERLSRGLVIERQGDGFAIAVRLRSPDPALSAQVANRLAETYIDAQLTERQRRATAATRWLVAQVEERRAQLVAAEGAVERFKRRQLAATGTSVSLLDQQLVELTTARADAQAAIADGEARLAEFAETDAVSSGQAPELAALRAERARLAREDAGLATRFGPSHGERVALASELGRIETEIAAERVRLRESAETDLEIARRREARLATEIADLERAVADMSESALRLRELERVAEAERVGFETVLDRLGRSRAQVEMQRAEARLISPAVPEPSPTGPGAGVLTGVGAALGLSLGLLAALAREALRSGFARASDLEEATGQRVLAVLPRLPLTRPGAITAALAGRGAGLFGERMRQLRAMMPAGPRGRGQVFLVTSAREGEGKTTLALALADVQARTGARVLAVDLDTRRAALISETLGPGAPDLALHLRDTGPLEAALTRPRSAVFDVTGLPFDEGLLSDRLLRDRIAMLLDRLRARYDVVVLDAPPILSVADGLTLAPLCDETLFLVRAEVTPRASVLAALDALAGVGVTPAGLILGSADPAAEPGRYPSDGVEAERWENVA</sequence>
<proteinExistence type="predicted"/>
<dbReference type="Gene3D" id="3.40.50.300">
    <property type="entry name" value="P-loop containing nucleotide triphosphate hydrolases"/>
    <property type="match status" value="1"/>
</dbReference>
<dbReference type="PANTHER" id="PTHR32309">
    <property type="entry name" value="TYROSINE-PROTEIN KINASE"/>
    <property type="match status" value="1"/>
</dbReference>
<keyword evidence="1" id="KW-0547">Nucleotide-binding</keyword>
<keyword evidence="2" id="KW-0067">ATP-binding</keyword>
<evidence type="ECO:0000259" key="5">
    <source>
        <dbReference type="Pfam" id="PF01656"/>
    </source>
</evidence>
<dbReference type="PANTHER" id="PTHR32309:SF13">
    <property type="entry name" value="FERRIC ENTEROBACTIN TRANSPORT PROTEIN FEPE"/>
    <property type="match status" value="1"/>
</dbReference>
<keyword evidence="7" id="KW-1185">Reference proteome</keyword>
<dbReference type="CDD" id="cd05387">
    <property type="entry name" value="BY-kinase"/>
    <property type="match status" value="1"/>
</dbReference>
<evidence type="ECO:0000256" key="1">
    <source>
        <dbReference type="ARBA" id="ARBA00022741"/>
    </source>
</evidence>
<evidence type="ECO:0000313" key="7">
    <source>
        <dbReference type="Proteomes" id="UP001597135"/>
    </source>
</evidence>
<dbReference type="InterPro" id="IPR005702">
    <property type="entry name" value="Wzc-like_C"/>
</dbReference>
<evidence type="ECO:0000256" key="2">
    <source>
        <dbReference type="ARBA" id="ARBA00022840"/>
    </source>
</evidence>
<evidence type="ECO:0000256" key="3">
    <source>
        <dbReference type="SAM" id="Coils"/>
    </source>
</evidence>
<evidence type="ECO:0000256" key="4">
    <source>
        <dbReference type="SAM" id="MobiDB-lite"/>
    </source>
</evidence>
<feature type="region of interest" description="Disordered" evidence="4">
    <location>
        <begin position="663"/>
        <end position="683"/>
    </location>
</feature>
<name>A0ABW3ZIW4_9RHOB</name>
<reference evidence="7" key="1">
    <citation type="journal article" date="2019" name="Int. J. Syst. Evol. Microbiol.">
        <title>The Global Catalogue of Microorganisms (GCM) 10K type strain sequencing project: providing services to taxonomists for standard genome sequencing and annotation.</title>
        <authorList>
            <consortium name="The Broad Institute Genomics Platform"/>
            <consortium name="The Broad Institute Genome Sequencing Center for Infectious Disease"/>
            <person name="Wu L."/>
            <person name="Ma J."/>
        </authorList>
    </citation>
    <scope>NUCLEOTIDE SEQUENCE [LARGE SCALE GENOMIC DNA]</scope>
    <source>
        <strain evidence="7">CCUG 62953</strain>
    </source>
</reference>
<dbReference type="InterPro" id="IPR027417">
    <property type="entry name" value="P-loop_NTPase"/>
</dbReference>
<dbReference type="EMBL" id="JBHTMU010000018">
    <property type="protein sequence ID" value="MFD1343064.1"/>
    <property type="molecule type" value="Genomic_DNA"/>
</dbReference>
<evidence type="ECO:0000313" key="6">
    <source>
        <dbReference type="EMBL" id="MFD1343064.1"/>
    </source>
</evidence>
<protein>
    <submittedName>
        <fullName evidence="6">GumC family protein</fullName>
    </submittedName>
</protein>
<organism evidence="6 7">
    <name type="scientific">Litorisediminicola beolgyonensis</name>
    <dbReference type="NCBI Taxonomy" id="1173614"/>
    <lineage>
        <taxon>Bacteria</taxon>
        <taxon>Pseudomonadati</taxon>
        <taxon>Pseudomonadota</taxon>
        <taxon>Alphaproteobacteria</taxon>
        <taxon>Rhodobacterales</taxon>
        <taxon>Paracoccaceae</taxon>
        <taxon>Litorisediminicola</taxon>
    </lineage>
</organism>
<dbReference type="InterPro" id="IPR050445">
    <property type="entry name" value="Bact_polysacc_biosynth/exp"/>
</dbReference>